<feature type="compositionally biased region" description="Low complexity" evidence="3">
    <location>
        <begin position="143"/>
        <end position="159"/>
    </location>
</feature>
<feature type="chain" id="PRO_5043009017" description="Stigma-specific protein Stig1" evidence="4">
    <location>
        <begin position="23"/>
        <end position="165"/>
    </location>
</feature>
<dbReference type="PANTHER" id="PTHR33227:SF48">
    <property type="entry name" value="STIGMA-SPECIFIC STIG1-LIKE PROTEIN 4"/>
    <property type="match status" value="1"/>
</dbReference>
<evidence type="ECO:0000256" key="2">
    <source>
        <dbReference type="ARBA" id="ARBA00022729"/>
    </source>
</evidence>
<dbReference type="Pfam" id="PF04885">
    <property type="entry name" value="Stig1"/>
    <property type="match status" value="1"/>
</dbReference>
<sequence>MMSIQVQALVIVALLILVQIEGNSIPITLHQNGTSVSSSKWLKKVVKGRHLGCHGRAWLCNIRKFPLRYLCCRNRCVNVTFDKNNCGFCGIRCPFNWQCCKGLCMNTNVSVFNCGRCGHRFPLGIFCFFGLCGYGQGFSKSNSPPKSTHSSHSPGSSSTFGKEYI</sequence>
<comment type="similarity">
    <text evidence="1">Belongs to the STIG1 family.</text>
</comment>
<organism evidence="5 6">
    <name type="scientific">Crotalaria pallida</name>
    <name type="common">Smooth rattlebox</name>
    <name type="synonym">Crotalaria striata</name>
    <dbReference type="NCBI Taxonomy" id="3830"/>
    <lineage>
        <taxon>Eukaryota</taxon>
        <taxon>Viridiplantae</taxon>
        <taxon>Streptophyta</taxon>
        <taxon>Embryophyta</taxon>
        <taxon>Tracheophyta</taxon>
        <taxon>Spermatophyta</taxon>
        <taxon>Magnoliopsida</taxon>
        <taxon>eudicotyledons</taxon>
        <taxon>Gunneridae</taxon>
        <taxon>Pentapetalae</taxon>
        <taxon>rosids</taxon>
        <taxon>fabids</taxon>
        <taxon>Fabales</taxon>
        <taxon>Fabaceae</taxon>
        <taxon>Papilionoideae</taxon>
        <taxon>50 kb inversion clade</taxon>
        <taxon>genistoids sensu lato</taxon>
        <taxon>core genistoids</taxon>
        <taxon>Crotalarieae</taxon>
        <taxon>Crotalaria</taxon>
    </lineage>
</organism>
<gene>
    <name evidence="5" type="ORF">RIF29_00821</name>
</gene>
<evidence type="ECO:0000256" key="4">
    <source>
        <dbReference type="SAM" id="SignalP"/>
    </source>
</evidence>
<evidence type="ECO:0000256" key="3">
    <source>
        <dbReference type="SAM" id="MobiDB-lite"/>
    </source>
</evidence>
<accession>A0AAN9P6U1</accession>
<dbReference type="Proteomes" id="UP001372338">
    <property type="component" value="Unassembled WGS sequence"/>
</dbReference>
<name>A0AAN9P6U1_CROPI</name>
<feature type="region of interest" description="Disordered" evidence="3">
    <location>
        <begin position="143"/>
        <end position="165"/>
    </location>
</feature>
<evidence type="ECO:0000313" key="6">
    <source>
        <dbReference type="Proteomes" id="UP001372338"/>
    </source>
</evidence>
<proteinExistence type="inferred from homology"/>
<dbReference type="InterPro" id="IPR006969">
    <property type="entry name" value="Stig-like"/>
</dbReference>
<comment type="caution">
    <text evidence="5">The sequence shown here is derived from an EMBL/GenBank/DDBJ whole genome shotgun (WGS) entry which is preliminary data.</text>
</comment>
<evidence type="ECO:0000256" key="1">
    <source>
        <dbReference type="ARBA" id="ARBA00006010"/>
    </source>
</evidence>
<protein>
    <recommendedName>
        <fullName evidence="7">Stigma-specific protein Stig1</fullName>
    </recommendedName>
</protein>
<dbReference type="AlphaFoldDB" id="A0AAN9P6U1"/>
<evidence type="ECO:0000313" key="5">
    <source>
        <dbReference type="EMBL" id="KAK7287540.1"/>
    </source>
</evidence>
<keyword evidence="6" id="KW-1185">Reference proteome</keyword>
<reference evidence="5 6" key="1">
    <citation type="submission" date="2024-01" db="EMBL/GenBank/DDBJ databases">
        <title>The genomes of 5 underutilized Papilionoideae crops provide insights into root nodulation and disease resistanc.</title>
        <authorList>
            <person name="Yuan L."/>
        </authorList>
    </citation>
    <scope>NUCLEOTIDE SEQUENCE [LARGE SCALE GENOMIC DNA]</scope>
    <source>
        <strain evidence="5">ZHUSHIDOU_FW_LH</strain>
        <tissue evidence="5">Leaf</tissue>
    </source>
</reference>
<feature type="signal peptide" evidence="4">
    <location>
        <begin position="1"/>
        <end position="22"/>
    </location>
</feature>
<dbReference type="EMBL" id="JAYWIO010000001">
    <property type="protein sequence ID" value="KAK7287540.1"/>
    <property type="molecule type" value="Genomic_DNA"/>
</dbReference>
<keyword evidence="2 4" id="KW-0732">Signal</keyword>
<dbReference type="PANTHER" id="PTHR33227">
    <property type="entry name" value="STIGMA-SPECIFIC STIG1-LIKE PROTEIN 3"/>
    <property type="match status" value="1"/>
</dbReference>
<evidence type="ECO:0008006" key="7">
    <source>
        <dbReference type="Google" id="ProtNLM"/>
    </source>
</evidence>